<dbReference type="AlphaFoldDB" id="A0A0K2H3G1"/>
<dbReference type="KEGG" id="clw:CLAC_07450"/>
<evidence type="ECO:0000313" key="1">
    <source>
        <dbReference type="EMBL" id="ALA68572.1"/>
    </source>
</evidence>
<reference evidence="1 2" key="1">
    <citation type="submission" date="2013-10" db="EMBL/GenBank/DDBJ databases">
        <title>Complete genome sequence of Corynebacterium lactis DSM 45799(T), isolated from raw cow milk.</title>
        <authorList>
            <person name="Ruckert C."/>
            <person name="Albersmeier A."/>
            <person name="Lipski A."/>
            <person name="Kalinowski J."/>
        </authorList>
    </citation>
    <scope>NUCLEOTIDE SEQUENCE [LARGE SCALE GENOMIC DNA]</scope>
    <source>
        <strain evidence="1 2">RW2-5</strain>
    </source>
</reference>
<organism evidence="1 2">
    <name type="scientific">Corynebacterium lactis RW2-5</name>
    <dbReference type="NCBI Taxonomy" id="1408189"/>
    <lineage>
        <taxon>Bacteria</taxon>
        <taxon>Bacillati</taxon>
        <taxon>Actinomycetota</taxon>
        <taxon>Actinomycetes</taxon>
        <taxon>Mycobacteriales</taxon>
        <taxon>Corynebacteriaceae</taxon>
        <taxon>Corynebacterium</taxon>
    </lineage>
</organism>
<protein>
    <submittedName>
        <fullName evidence="1">Uncharacterized protein</fullName>
    </submittedName>
</protein>
<dbReference type="EMBL" id="CP006841">
    <property type="protein sequence ID" value="ALA68572.1"/>
    <property type="molecule type" value="Genomic_DNA"/>
</dbReference>
<gene>
    <name evidence="1" type="ORF">CLAC_07450</name>
</gene>
<accession>A0A0K2H3G1</accession>
<sequence>MGFLSFSPFVSFRLSVKDSILGSVFKALNDGLHEGMLVSICAPDIDDGSYLEIDVANFVPGVVTKSGEHITKDSHVMFAKPHFCGAEIPADEVLVEQLLHVMDETDGCIVFDVNDELVLEPDVAKHIRLNARRVNPFEGIIFPFPGHD</sequence>
<dbReference type="RefSeq" id="WP_053412343.1">
    <property type="nucleotide sequence ID" value="NZ_CP006841.1"/>
</dbReference>
<proteinExistence type="predicted"/>
<dbReference type="Proteomes" id="UP000058446">
    <property type="component" value="Chromosome"/>
</dbReference>
<dbReference type="OrthoDB" id="9864763at2"/>
<evidence type="ECO:0000313" key="2">
    <source>
        <dbReference type="Proteomes" id="UP000058446"/>
    </source>
</evidence>
<name>A0A0K2H3G1_9CORY</name>
<dbReference type="PATRIC" id="fig|1408189.4.peg.1491"/>
<keyword evidence="2" id="KW-1185">Reference proteome</keyword>